<evidence type="ECO:0000313" key="1">
    <source>
        <dbReference type="EMBL" id="GEL29527.1"/>
    </source>
</evidence>
<keyword evidence="2" id="KW-1185">Reference proteome</keyword>
<sequence length="41" mass="4632">MYLVATPLEFWLGYKPVHQGLVEWAYAHNVVCAVDNVVGNQ</sequence>
<evidence type="ECO:0000313" key="2">
    <source>
        <dbReference type="Proteomes" id="UP000321893"/>
    </source>
</evidence>
<accession>A0A511DZ70</accession>
<dbReference type="EMBL" id="BJVK01000096">
    <property type="protein sequence ID" value="GEL29527.1"/>
    <property type="molecule type" value="Genomic_DNA"/>
</dbReference>
<organism evidence="1 2">
    <name type="scientific">Lentilactobacillus kefiri</name>
    <name type="common">Lactobacillus kefiri</name>
    <dbReference type="NCBI Taxonomy" id="33962"/>
    <lineage>
        <taxon>Bacteria</taxon>
        <taxon>Bacillati</taxon>
        <taxon>Bacillota</taxon>
        <taxon>Bacilli</taxon>
        <taxon>Lactobacillales</taxon>
        <taxon>Lactobacillaceae</taxon>
        <taxon>Lentilactobacillus</taxon>
    </lineage>
</organism>
<dbReference type="AlphaFoldDB" id="A0A511DZ70"/>
<protein>
    <submittedName>
        <fullName evidence="1">Uncharacterized protein</fullName>
    </submittedName>
</protein>
<reference evidence="1" key="1">
    <citation type="submission" date="2019-07" db="EMBL/GenBank/DDBJ databases">
        <title>Whole genome shotgun sequence of Lactobacillus kefiri NBRC 15888.</title>
        <authorList>
            <person name="Hosoyama A."/>
            <person name="Uohara A."/>
            <person name="Ohji S."/>
            <person name="Ichikawa N."/>
        </authorList>
    </citation>
    <scope>NUCLEOTIDE SEQUENCE [LARGE SCALE GENOMIC DNA]</scope>
    <source>
        <strain evidence="1">NBRC 15888</strain>
    </source>
</reference>
<comment type="caution">
    <text evidence="1">The sequence shown here is derived from an EMBL/GenBank/DDBJ whole genome shotgun (WGS) entry which is preliminary data.</text>
</comment>
<name>A0A511DZ70_LENKE</name>
<proteinExistence type="predicted"/>
<gene>
    <name evidence="1" type="ORF">LKE01_23470</name>
</gene>
<dbReference type="Proteomes" id="UP000321893">
    <property type="component" value="Unassembled WGS sequence"/>
</dbReference>